<accession>A0A1I4SJR1</accession>
<dbReference type="Proteomes" id="UP000183766">
    <property type="component" value="Unassembled WGS sequence"/>
</dbReference>
<gene>
    <name evidence="1" type="ORF">SAMN05216250_10840</name>
</gene>
<reference evidence="1 2" key="1">
    <citation type="submission" date="2016-10" db="EMBL/GenBank/DDBJ databases">
        <authorList>
            <person name="de Groot N.N."/>
        </authorList>
    </citation>
    <scope>NUCLEOTIDE SEQUENCE [LARGE SCALE GENOMIC DNA]</scope>
    <source>
        <strain evidence="1 2">NLAE-zl-C202</strain>
    </source>
</reference>
<evidence type="ECO:0000313" key="1">
    <source>
        <dbReference type="EMBL" id="SFM64611.1"/>
    </source>
</evidence>
<proteinExistence type="predicted"/>
<dbReference type="AlphaFoldDB" id="A0A1I4SJR1"/>
<sequence>MNFAEGLRGLGFSDADISFLHRDYAFESMCKDMKIKPYMRNKSETKIILLYLFKSRLSKNRKNQKIAYSLDTKHFICHFLSYPFQPILED</sequence>
<organism evidence="1 2">
    <name type="scientific">Bacteroides xylanisolvens</name>
    <dbReference type="NCBI Taxonomy" id="371601"/>
    <lineage>
        <taxon>Bacteria</taxon>
        <taxon>Pseudomonadati</taxon>
        <taxon>Bacteroidota</taxon>
        <taxon>Bacteroidia</taxon>
        <taxon>Bacteroidales</taxon>
        <taxon>Bacteroidaceae</taxon>
        <taxon>Bacteroides</taxon>
    </lineage>
</organism>
<dbReference type="EMBL" id="FOUM01000008">
    <property type="protein sequence ID" value="SFM64611.1"/>
    <property type="molecule type" value="Genomic_DNA"/>
</dbReference>
<evidence type="ECO:0000313" key="2">
    <source>
        <dbReference type="Proteomes" id="UP000183766"/>
    </source>
</evidence>
<protein>
    <submittedName>
        <fullName evidence="1">Uncharacterized protein</fullName>
    </submittedName>
</protein>
<name>A0A1I4SJR1_9BACE</name>